<proteinExistence type="inferred from homology"/>
<keyword evidence="4" id="KW-1185">Reference proteome</keyword>
<gene>
    <name evidence="3" type="ORF">RJ641_021772</name>
</gene>
<evidence type="ECO:0000259" key="2">
    <source>
        <dbReference type="Pfam" id="PF26168"/>
    </source>
</evidence>
<dbReference type="Proteomes" id="UP001370490">
    <property type="component" value="Unassembled WGS sequence"/>
</dbReference>
<feature type="domain" description="Glycosyltransferase N-terminal" evidence="2">
    <location>
        <begin position="4"/>
        <end position="41"/>
    </location>
</feature>
<dbReference type="Pfam" id="PF26168">
    <property type="entry name" value="Glyco_transf_N"/>
    <property type="match status" value="1"/>
</dbReference>
<dbReference type="AlphaFoldDB" id="A0AAN8UMD2"/>
<accession>A0AAN8UMD2</accession>
<comment type="similarity">
    <text evidence="1">Belongs to the UDP-glycosyltransferase family.</text>
</comment>
<comment type="caution">
    <text evidence="3">The sequence shown here is derived from an EMBL/GenBank/DDBJ whole genome shotgun (WGS) entry which is preliminary data.</text>
</comment>
<sequence>MGQRVHVLAIPYPSQGHVNPMLQFSRRLVSKGLKATLAITTYISNTMRPQSSTVQIDTISDGYDEGGFYQADSIQSYLSALEAAGSKSLAELIKKYEALGQPFDCIIYDAFIPWALDVAGQSNLAGAAFFTQACVVDYIYYLVHHGKLKVPMEPSTLPLSLQGLPLLQLEDMPSFIYVAGSYPAYFELLLKQFVNVVDTMCRVCPLLTIGPTVPSAYLDNRVGIRVKVDEKGIARREEIERYIREVTKGREEKRRRRMLRSGVIWLKK</sequence>
<dbReference type="InterPro" id="IPR058980">
    <property type="entry name" value="Glyco_transf_N"/>
</dbReference>
<dbReference type="PANTHER" id="PTHR11926:SF1311">
    <property type="entry name" value="UDP-GLYCOSYLTRANSFERASE 74F2"/>
    <property type="match status" value="1"/>
</dbReference>
<dbReference type="PANTHER" id="PTHR11926">
    <property type="entry name" value="GLUCOSYL/GLUCURONOSYL TRANSFERASES"/>
    <property type="match status" value="1"/>
</dbReference>
<dbReference type="EMBL" id="JBAMMX010000026">
    <property type="protein sequence ID" value="KAK6914451.1"/>
    <property type="molecule type" value="Genomic_DNA"/>
</dbReference>
<evidence type="ECO:0000313" key="4">
    <source>
        <dbReference type="Proteomes" id="UP001370490"/>
    </source>
</evidence>
<reference evidence="3 4" key="1">
    <citation type="submission" date="2023-12" db="EMBL/GenBank/DDBJ databases">
        <title>A high-quality genome assembly for Dillenia turbinata (Dilleniales).</title>
        <authorList>
            <person name="Chanderbali A."/>
        </authorList>
    </citation>
    <scope>NUCLEOTIDE SEQUENCE [LARGE SCALE GENOMIC DNA]</scope>
    <source>
        <strain evidence="3">LSX21</strain>
        <tissue evidence="3">Leaf</tissue>
    </source>
</reference>
<dbReference type="Gene3D" id="3.40.50.2000">
    <property type="entry name" value="Glycogen Phosphorylase B"/>
    <property type="match status" value="1"/>
</dbReference>
<dbReference type="GO" id="GO:0080043">
    <property type="term" value="F:quercetin 3-O-glucosyltransferase activity"/>
    <property type="evidence" value="ECO:0007669"/>
    <property type="project" value="TreeGrafter"/>
</dbReference>
<name>A0AAN8UMD2_9MAGN</name>
<protein>
    <recommendedName>
        <fullName evidence="2">Glycosyltransferase N-terminal domain-containing protein</fullName>
    </recommendedName>
</protein>
<organism evidence="3 4">
    <name type="scientific">Dillenia turbinata</name>
    <dbReference type="NCBI Taxonomy" id="194707"/>
    <lineage>
        <taxon>Eukaryota</taxon>
        <taxon>Viridiplantae</taxon>
        <taxon>Streptophyta</taxon>
        <taxon>Embryophyta</taxon>
        <taxon>Tracheophyta</taxon>
        <taxon>Spermatophyta</taxon>
        <taxon>Magnoliopsida</taxon>
        <taxon>eudicotyledons</taxon>
        <taxon>Gunneridae</taxon>
        <taxon>Pentapetalae</taxon>
        <taxon>Dilleniales</taxon>
        <taxon>Dilleniaceae</taxon>
        <taxon>Dillenia</taxon>
    </lineage>
</organism>
<dbReference type="GO" id="GO:0080044">
    <property type="term" value="F:quercetin 7-O-glucosyltransferase activity"/>
    <property type="evidence" value="ECO:0007669"/>
    <property type="project" value="TreeGrafter"/>
</dbReference>
<evidence type="ECO:0000256" key="1">
    <source>
        <dbReference type="ARBA" id="ARBA00009995"/>
    </source>
</evidence>
<dbReference type="SUPFAM" id="SSF53756">
    <property type="entry name" value="UDP-Glycosyltransferase/glycogen phosphorylase"/>
    <property type="match status" value="1"/>
</dbReference>
<evidence type="ECO:0000313" key="3">
    <source>
        <dbReference type="EMBL" id="KAK6914451.1"/>
    </source>
</evidence>